<gene>
    <name evidence="3" type="ORF">SAMN06295912_102223</name>
</gene>
<evidence type="ECO:0000313" key="4">
    <source>
        <dbReference type="Proteomes" id="UP000198281"/>
    </source>
</evidence>
<dbReference type="Proteomes" id="UP000198281">
    <property type="component" value="Unassembled WGS sequence"/>
</dbReference>
<keyword evidence="2" id="KW-0732">Signal</keyword>
<evidence type="ECO:0000256" key="2">
    <source>
        <dbReference type="SAM" id="SignalP"/>
    </source>
</evidence>
<dbReference type="AlphaFoldDB" id="A0A239CHN7"/>
<evidence type="ECO:0000256" key="1">
    <source>
        <dbReference type="SAM" id="MobiDB-lite"/>
    </source>
</evidence>
<dbReference type="RefSeq" id="WP_144033701.1">
    <property type="nucleotide sequence ID" value="NZ_FZOS01000002.1"/>
</dbReference>
<organism evidence="3 4">
    <name type="scientific">Edaphosphingomonas laterariae</name>
    <dbReference type="NCBI Taxonomy" id="861865"/>
    <lineage>
        <taxon>Bacteria</taxon>
        <taxon>Pseudomonadati</taxon>
        <taxon>Pseudomonadota</taxon>
        <taxon>Alphaproteobacteria</taxon>
        <taxon>Sphingomonadales</taxon>
        <taxon>Rhizorhabdaceae</taxon>
        <taxon>Edaphosphingomonas</taxon>
    </lineage>
</organism>
<evidence type="ECO:0000313" key="3">
    <source>
        <dbReference type="EMBL" id="SNS19766.1"/>
    </source>
</evidence>
<dbReference type="EMBL" id="FZOS01000002">
    <property type="protein sequence ID" value="SNS19766.1"/>
    <property type="molecule type" value="Genomic_DNA"/>
</dbReference>
<feature type="compositionally biased region" description="Basic and acidic residues" evidence="1">
    <location>
        <begin position="60"/>
        <end position="73"/>
    </location>
</feature>
<feature type="region of interest" description="Disordered" evidence="1">
    <location>
        <begin position="31"/>
        <end position="119"/>
    </location>
</feature>
<accession>A0A239CHN7</accession>
<feature type="compositionally biased region" description="Gly residues" evidence="1">
    <location>
        <begin position="37"/>
        <end position="56"/>
    </location>
</feature>
<feature type="chain" id="PRO_5012037259" evidence="2">
    <location>
        <begin position="26"/>
        <end position="218"/>
    </location>
</feature>
<keyword evidence="4" id="KW-1185">Reference proteome</keyword>
<feature type="signal peptide" evidence="2">
    <location>
        <begin position="1"/>
        <end position="25"/>
    </location>
</feature>
<dbReference type="InterPro" id="IPR045398">
    <property type="entry name" value="DUF6515"/>
</dbReference>
<sequence length="218" mass="22003">MKMGRSLLAAGATLALVTSGILASAAEGRGARMGIHPGMGGRGGAMRPPHGGGAGAGIHDLNRRGDVGWDRASHGPPRPGPDPRPPRPGPDPRPPGPGPGPGPHPRPPGPPPRPLPPPPPPPAWGWGPYWDWYDNDDDFAVGMAVGAVTGAVVGSAAASSSSTTVVVAPAVGTVVVTLPAGCSAVMIGNITYQQCGSAWYRPQYVGTSLQYVVVAPPR</sequence>
<feature type="compositionally biased region" description="Pro residues" evidence="1">
    <location>
        <begin position="76"/>
        <end position="119"/>
    </location>
</feature>
<proteinExistence type="predicted"/>
<name>A0A239CHN7_9SPHN</name>
<dbReference type="OrthoDB" id="123540at2"/>
<dbReference type="Pfam" id="PF20125">
    <property type="entry name" value="DUF6515"/>
    <property type="match status" value="1"/>
</dbReference>
<protein>
    <submittedName>
        <fullName evidence="3">Uncharacterized protein</fullName>
    </submittedName>
</protein>
<reference evidence="4" key="1">
    <citation type="submission" date="2017-06" db="EMBL/GenBank/DDBJ databases">
        <authorList>
            <person name="Varghese N."/>
            <person name="Submissions S."/>
        </authorList>
    </citation>
    <scope>NUCLEOTIDE SEQUENCE [LARGE SCALE GENOMIC DNA]</scope>
    <source>
        <strain evidence="4">LNB2</strain>
    </source>
</reference>